<name>A0ABX1GLA4_9GAMM</name>
<evidence type="ECO:0000256" key="7">
    <source>
        <dbReference type="ARBA" id="ARBA00022884"/>
    </source>
</evidence>
<dbReference type="InterPro" id="IPR049962">
    <property type="entry name" value="THUMP_ThiI"/>
</dbReference>
<dbReference type="GO" id="GO:0140741">
    <property type="term" value="F:tRNA-uracil-4 sulfurtransferase activity"/>
    <property type="evidence" value="ECO:0007669"/>
    <property type="project" value="UniProtKB-EC"/>
</dbReference>
<dbReference type="InterPro" id="IPR054173">
    <property type="entry name" value="ThiI_fer"/>
</dbReference>
<evidence type="ECO:0000256" key="9">
    <source>
        <dbReference type="HAMAP-Rule" id="MF_00021"/>
    </source>
</evidence>
<comment type="function">
    <text evidence="9">Catalyzes the ATP-dependent transfer of a sulfur to tRNA to produce 4-thiouridine in position 8 of tRNAs, which functions as a near-UV photosensor. Also catalyzes the transfer of sulfur to the sulfur carrier protein ThiS, forming ThiS-thiocarboxylate. This is a step in the synthesis of thiazole, in the thiamine biosynthesis pathway. The sulfur is donated as persulfide by IscS.</text>
</comment>
<comment type="caution">
    <text evidence="9">Lacks conserved residue(s) required for the propagation of feature annotation.</text>
</comment>
<dbReference type="InterPro" id="IPR036873">
    <property type="entry name" value="Rhodanese-like_dom_sf"/>
</dbReference>
<evidence type="ECO:0000256" key="1">
    <source>
        <dbReference type="ARBA" id="ARBA00004496"/>
    </source>
</evidence>
<feature type="domain" description="THUMP" evidence="10">
    <location>
        <begin position="63"/>
        <end position="167"/>
    </location>
</feature>
<dbReference type="Pfam" id="PF02568">
    <property type="entry name" value="ThiI"/>
    <property type="match status" value="1"/>
</dbReference>
<comment type="catalytic activity">
    <reaction evidence="9">
        <text>[ThiI sulfur-carrier protein]-S-sulfanyl-L-cysteine + a uridine in tRNA + 2 reduced [2Fe-2S]-[ferredoxin] + ATP + H(+) = [ThiI sulfur-carrier protein]-L-cysteine + a 4-thiouridine in tRNA + 2 oxidized [2Fe-2S]-[ferredoxin] + AMP + diphosphate</text>
        <dbReference type="Rhea" id="RHEA:24176"/>
        <dbReference type="Rhea" id="RHEA-COMP:10000"/>
        <dbReference type="Rhea" id="RHEA-COMP:10001"/>
        <dbReference type="Rhea" id="RHEA-COMP:13337"/>
        <dbReference type="Rhea" id="RHEA-COMP:13338"/>
        <dbReference type="Rhea" id="RHEA-COMP:13339"/>
        <dbReference type="Rhea" id="RHEA-COMP:13340"/>
        <dbReference type="ChEBI" id="CHEBI:15378"/>
        <dbReference type="ChEBI" id="CHEBI:29950"/>
        <dbReference type="ChEBI" id="CHEBI:30616"/>
        <dbReference type="ChEBI" id="CHEBI:33019"/>
        <dbReference type="ChEBI" id="CHEBI:33737"/>
        <dbReference type="ChEBI" id="CHEBI:33738"/>
        <dbReference type="ChEBI" id="CHEBI:61963"/>
        <dbReference type="ChEBI" id="CHEBI:65315"/>
        <dbReference type="ChEBI" id="CHEBI:136798"/>
        <dbReference type="ChEBI" id="CHEBI:456215"/>
        <dbReference type="EC" id="2.8.1.4"/>
    </reaction>
</comment>
<dbReference type="CDD" id="cd01712">
    <property type="entry name" value="PPase_ThiI"/>
    <property type="match status" value="1"/>
</dbReference>
<proteinExistence type="inferred from homology"/>
<keyword evidence="3 9" id="KW-0820">tRNA-binding</keyword>
<dbReference type="Gene3D" id="3.40.50.620">
    <property type="entry name" value="HUPs"/>
    <property type="match status" value="1"/>
</dbReference>
<comment type="subcellular location">
    <subcellularLocation>
        <location evidence="1 9">Cytoplasm</location>
    </subcellularLocation>
</comment>
<dbReference type="PANTHER" id="PTHR43209:SF1">
    <property type="entry name" value="TRNA SULFURTRANSFERASE"/>
    <property type="match status" value="1"/>
</dbReference>
<evidence type="ECO:0000256" key="8">
    <source>
        <dbReference type="ARBA" id="ARBA00022977"/>
    </source>
</evidence>
<dbReference type="InterPro" id="IPR014729">
    <property type="entry name" value="Rossmann-like_a/b/a_fold"/>
</dbReference>
<dbReference type="CDD" id="cd11716">
    <property type="entry name" value="THUMP_ThiI"/>
    <property type="match status" value="1"/>
</dbReference>
<reference evidence="11 12" key="1">
    <citation type="submission" date="2020-04" db="EMBL/GenBank/DDBJ databases">
        <authorList>
            <person name="Yoon J."/>
        </authorList>
    </citation>
    <scope>NUCLEOTIDE SEQUENCE [LARGE SCALE GENOMIC DNA]</scope>
    <source>
        <strain evidence="11 12">KMU-166</strain>
    </source>
</reference>
<evidence type="ECO:0000256" key="3">
    <source>
        <dbReference type="ARBA" id="ARBA00022555"/>
    </source>
</evidence>
<dbReference type="InterPro" id="IPR026340">
    <property type="entry name" value="THII_Thiazole_biosynth_dom"/>
</dbReference>
<dbReference type="CDD" id="cd00158">
    <property type="entry name" value="RHOD"/>
    <property type="match status" value="1"/>
</dbReference>
<keyword evidence="7 9" id="KW-0694">RNA-binding</keyword>
<dbReference type="NCBIfam" id="TIGR04271">
    <property type="entry name" value="ThiI_C_thiazole"/>
    <property type="match status" value="1"/>
</dbReference>
<dbReference type="SUPFAM" id="SSF52821">
    <property type="entry name" value="Rhodanese/Cell cycle control phosphatase"/>
    <property type="match status" value="1"/>
</dbReference>
<comment type="similarity">
    <text evidence="9">Belongs to the ThiI family.</text>
</comment>
<comment type="caution">
    <text evidence="11">The sequence shown here is derived from an EMBL/GenBank/DDBJ whole genome shotgun (WGS) entry which is preliminary data.</text>
</comment>
<comment type="catalytic activity">
    <reaction evidence="9">
        <text>[ThiS sulfur-carrier protein]-C-terminal Gly-Gly-AMP + S-sulfanyl-L-cysteinyl-[cysteine desulfurase] + AH2 = [ThiS sulfur-carrier protein]-C-terminal-Gly-aminoethanethioate + L-cysteinyl-[cysteine desulfurase] + A + AMP + 2 H(+)</text>
        <dbReference type="Rhea" id="RHEA:43340"/>
        <dbReference type="Rhea" id="RHEA-COMP:12157"/>
        <dbReference type="Rhea" id="RHEA-COMP:12158"/>
        <dbReference type="Rhea" id="RHEA-COMP:12910"/>
        <dbReference type="Rhea" id="RHEA-COMP:19908"/>
        <dbReference type="ChEBI" id="CHEBI:13193"/>
        <dbReference type="ChEBI" id="CHEBI:15378"/>
        <dbReference type="ChEBI" id="CHEBI:17499"/>
        <dbReference type="ChEBI" id="CHEBI:29950"/>
        <dbReference type="ChEBI" id="CHEBI:61963"/>
        <dbReference type="ChEBI" id="CHEBI:90618"/>
        <dbReference type="ChEBI" id="CHEBI:232372"/>
        <dbReference type="ChEBI" id="CHEBI:456215"/>
    </reaction>
</comment>
<dbReference type="EC" id="2.8.1.4" evidence="9"/>
<keyword evidence="12" id="KW-1185">Reference proteome</keyword>
<evidence type="ECO:0000256" key="5">
    <source>
        <dbReference type="ARBA" id="ARBA00022741"/>
    </source>
</evidence>
<dbReference type="SMART" id="SM00981">
    <property type="entry name" value="THUMP"/>
    <property type="match status" value="1"/>
</dbReference>
<dbReference type="SUPFAM" id="SSF52402">
    <property type="entry name" value="Adenine nucleotide alpha hydrolases-like"/>
    <property type="match status" value="1"/>
</dbReference>
<dbReference type="PANTHER" id="PTHR43209">
    <property type="entry name" value="TRNA SULFURTRANSFERASE"/>
    <property type="match status" value="1"/>
</dbReference>
<dbReference type="NCBIfam" id="TIGR00342">
    <property type="entry name" value="tRNA uracil 4-sulfurtransferase ThiI"/>
    <property type="match status" value="1"/>
</dbReference>
<dbReference type="InterPro" id="IPR004114">
    <property type="entry name" value="THUMP_dom"/>
</dbReference>
<feature type="binding site" evidence="9">
    <location>
        <position position="267"/>
    </location>
    <ligand>
        <name>ATP</name>
        <dbReference type="ChEBI" id="CHEBI:30616"/>
    </ligand>
</feature>
<sequence>MKFLVKLFPEIIIKSKPVRKKFIKQLRDNLRKLLLPIDPDINIIREWDRITVETALTDEAAHRGILTVLCNTPGIANVAEVAEYPLVDVHDIYEKTRDALGDSLRGKSFAVRCKRTGQHDFNSGEVERYVGGGLNQFSETGGVKLKNPDVTVRLEVRHGQFSLLKRRHEGLGGFPIGTVDSVVSLISGGFDSTVSSYMVMKRGMRTHFCFFNLGGREHEVGVKEVALYLWLKYGASHRVKFITVPFENVVAEILKNVENSQMGVILKRMMLRAASEVAANLESPALVTGEAVAQVSSQTLINLSVIDQVTDTLVLRPLITADKLDIINTAARIGTEEFAANMPEYCGVISVKPTTRAKPEKIAEQEGNFDFAVLERAIASARYTNIDALADEEQTVVDVEVLPIPLAEAVILDVRHPDEIERKPLQLDRNEVREMPFYELHRRFAELDQGVNYQLYCDKGVMSRLHAAHLVEQGFANVKVYRPG</sequence>
<keyword evidence="5 9" id="KW-0547">Nucleotide-binding</keyword>
<dbReference type="EMBL" id="JAAWWK010000007">
    <property type="protein sequence ID" value="NKI19222.1"/>
    <property type="molecule type" value="Genomic_DNA"/>
</dbReference>
<dbReference type="InterPro" id="IPR050102">
    <property type="entry name" value="tRNA_sulfurtransferase_ThiI"/>
</dbReference>
<protein>
    <recommendedName>
        <fullName evidence="9">Probable tRNA sulfurtransferase</fullName>
        <ecNumber evidence="9">2.8.1.4</ecNumber>
    </recommendedName>
    <alternativeName>
        <fullName evidence="9">Sulfur carrier protein ThiS sulfurtransferase</fullName>
    </alternativeName>
    <alternativeName>
        <fullName evidence="9">Thiamine biosynthesis protein ThiI</fullName>
    </alternativeName>
    <alternativeName>
        <fullName evidence="9">tRNA 4-thiouridine synthase</fullName>
    </alternativeName>
</protein>
<dbReference type="InterPro" id="IPR003720">
    <property type="entry name" value="tRNA_STrfase"/>
</dbReference>
<dbReference type="Pfam" id="PF02926">
    <property type="entry name" value="THUMP"/>
    <property type="match status" value="1"/>
</dbReference>
<keyword evidence="8 9" id="KW-0784">Thiamine biosynthesis</keyword>
<evidence type="ECO:0000259" key="10">
    <source>
        <dbReference type="PROSITE" id="PS51165"/>
    </source>
</evidence>
<feature type="binding site" evidence="9">
    <location>
        <position position="289"/>
    </location>
    <ligand>
        <name>ATP</name>
        <dbReference type="ChEBI" id="CHEBI:30616"/>
    </ligand>
</feature>
<dbReference type="HAMAP" id="MF_00021">
    <property type="entry name" value="ThiI"/>
    <property type="match status" value="1"/>
</dbReference>
<evidence type="ECO:0000256" key="6">
    <source>
        <dbReference type="ARBA" id="ARBA00022840"/>
    </source>
</evidence>
<evidence type="ECO:0000256" key="4">
    <source>
        <dbReference type="ARBA" id="ARBA00022679"/>
    </source>
</evidence>
<dbReference type="InterPro" id="IPR049961">
    <property type="entry name" value="ThiI_N"/>
</dbReference>
<accession>A0ABX1GLA4</accession>
<comment type="pathway">
    <text evidence="9">Cofactor biosynthesis; thiamine diphosphate biosynthesis.</text>
</comment>
<dbReference type="Pfam" id="PF22025">
    <property type="entry name" value="ThiI_fer"/>
    <property type="match status" value="1"/>
</dbReference>
<dbReference type="Gene3D" id="3.30.2130.30">
    <property type="match status" value="1"/>
</dbReference>
<evidence type="ECO:0000313" key="12">
    <source>
        <dbReference type="Proteomes" id="UP000765845"/>
    </source>
</evidence>
<evidence type="ECO:0000313" key="11">
    <source>
        <dbReference type="EMBL" id="NKI19222.1"/>
    </source>
</evidence>
<feature type="binding site" evidence="9">
    <location>
        <position position="298"/>
    </location>
    <ligand>
        <name>ATP</name>
        <dbReference type="ChEBI" id="CHEBI:30616"/>
    </ligand>
</feature>
<dbReference type="RefSeq" id="WP_168451747.1">
    <property type="nucleotide sequence ID" value="NZ_JAAWWK010000007.1"/>
</dbReference>
<dbReference type="Proteomes" id="UP000765845">
    <property type="component" value="Unassembled WGS sequence"/>
</dbReference>
<gene>
    <name evidence="9 11" type="primary">thiI</name>
    <name evidence="11" type="ORF">HCU74_17585</name>
</gene>
<organism evidence="11 12">
    <name type="scientific">Spongiibacter thalassae</name>
    <dbReference type="NCBI Taxonomy" id="2721624"/>
    <lineage>
        <taxon>Bacteria</taxon>
        <taxon>Pseudomonadati</taxon>
        <taxon>Pseudomonadota</taxon>
        <taxon>Gammaproteobacteria</taxon>
        <taxon>Cellvibrionales</taxon>
        <taxon>Spongiibacteraceae</taxon>
        <taxon>Spongiibacter</taxon>
    </lineage>
</organism>
<dbReference type="Gene3D" id="3.40.250.10">
    <property type="entry name" value="Rhodanese-like domain"/>
    <property type="match status" value="1"/>
</dbReference>
<keyword evidence="4 9" id="KW-0808">Transferase</keyword>
<dbReference type="InterPro" id="IPR020536">
    <property type="entry name" value="ThiI_AANH"/>
</dbReference>
<dbReference type="SUPFAM" id="SSF143437">
    <property type="entry name" value="THUMP domain-like"/>
    <property type="match status" value="1"/>
</dbReference>
<evidence type="ECO:0000256" key="2">
    <source>
        <dbReference type="ARBA" id="ARBA00022490"/>
    </source>
</evidence>
<dbReference type="PROSITE" id="PS51165">
    <property type="entry name" value="THUMP"/>
    <property type="match status" value="1"/>
</dbReference>
<keyword evidence="6 9" id="KW-0067">ATP-binding</keyword>
<feature type="binding site" evidence="9">
    <location>
        <begin position="185"/>
        <end position="186"/>
    </location>
    <ligand>
        <name>ATP</name>
        <dbReference type="ChEBI" id="CHEBI:30616"/>
    </ligand>
</feature>
<keyword evidence="2 9" id="KW-0963">Cytoplasm</keyword>